<accession>A0A1Y2ASF9</accession>
<dbReference type="AlphaFoldDB" id="A0A1Y2ASF9"/>
<sequence length="209" mass="23688">MDIDTDWCLNCGKQTNGELYCSSFCRNQDEKGCNHSSSPSEYGTFNDNASMSSGRSSPSISSYYPSSKYLNNPDRLLYYQSNDLKFRNRPSYDVGYYSPCTSSGLSHWLNQSIKVVISNETSRKNLFNMNHGHYNHHKNYHQGGLTNGFKGSFSSTSSESSYTSSSETVIYGSSSNSNDNLKNNGHKVSKGYYPWHKNEEEDEISLYEY</sequence>
<keyword evidence="2" id="KW-1185">Reference proteome</keyword>
<dbReference type="OrthoDB" id="2149721at2759"/>
<dbReference type="InterPro" id="IPR024368">
    <property type="entry name" value="Ecl1/2/3"/>
</dbReference>
<proteinExistence type="predicted"/>
<reference evidence="1 2" key="1">
    <citation type="submission" date="2016-08" db="EMBL/GenBank/DDBJ databases">
        <title>A Parts List for Fungal Cellulosomes Revealed by Comparative Genomics.</title>
        <authorList>
            <consortium name="DOE Joint Genome Institute"/>
            <person name="Haitjema C.H."/>
            <person name="Gilmore S.P."/>
            <person name="Henske J.K."/>
            <person name="Solomon K.V."/>
            <person name="De Groot R."/>
            <person name="Kuo A."/>
            <person name="Mondo S.J."/>
            <person name="Salamov A.A."/>
            <person name="Labutti K."/>
            <person name="Zhao Z."/>
            <person name="Chiniquy J."/>
            <person name="Barry K."/>
            <person name="Brewer H.M."/>
            <person name="Purvine S.O."/>
            <person name="Wright A.T."/>
            <person name="Boxma B."/>
            <person name="Van Alen T."/>
            <person name="Hackstein J.H."/>
            <person name="Baker S.E."/>
            <person name="Grigoriev I.V."/>
            <person name="O'Malley M.A."/>
        </authorList>
    </citation>
    <scope>NUCLEOTIDE SEQUENCE [LARGE SCALE GENOMIC DNA]</scope>
    <source>
        <strain evidence="1 2">G1</strain>
    </source>
</reference>
<dbReference type="Pfam" id="PF12855">
    <property type="entry name" value="Ecl1"/>
    <property type="match status" value="1"/>
</dbReference>
<name>A0A1Y2ASF9_9FUNG</name>
<organism evidence="1 2">
    <name type="scientific">Neocallimastix californiae</name>
    <dbReference type="NCBI Taxonomy" id="1754190"/>
    <lineage>
        <taxon>Eukaryota</taxon>
        <taxon>Fungi</taxon>
        <taxon>Fungi incertae sedis</taxon>
        <taxon>Chytridiomycota</taxon>
        <taxon>Chytridiomycota incertae sedis</taxon>
        <taxon>Neocallimastigomycetes</taxon>
        <taxon>Neocallimastigales</taxon>
        <taxon>Neocallimastigaceae</taxon>
        <taxon>Neocallimastix</taxon>
    </lineage>
</organism>
<evidence type="ECO:0000313" key="2">
    <source>
        <dbReference type="Proteomes" id="UP000193920"/>
    </source>
</evidence>
<gene>
    <name evidence="1" type="ORF">LY90DRAFT_111455</name>
</gene>
<protein>
    <submittedName>
        <fullName evidence="1">Uncharacterized protein</fullName>
    </submittedName>
</protein>
<dbReference type="EMBL" id="MCOG01000215">
    <property type="protein sequence ID" value="ORY25137.1"/>
    <property type="molecule type" value="Genomic_DNA"/>
</dbReference>
<evidence type="ECO:0000313" key="1">
    <source>
        <dbReference type="EMBL" id="ORY25137.1"/>
    </source>
</evidence>
<dbReference type="Proteomes" id="UP000193920">
    <property type="component" value="Unassembled WGS sequence"/>
</dbReference>
<comment type="caution">
    <text evidence="1">The sequence shown here is derived from an EMBL/GenBank/DDBJ whole genome shotgun (WGS) entry which is preliminary data.</text>
</comment>